<evidence type="ECO:0000256" key="8">
    <source>
        <dbReference type="SAM" id="MobiDB-lite"/>
    </source>
</evidence>
<dbReference type="FunFam" id="3.10.50.10:FF:000001">
    <property type="entry name" value="Chitinase 3-like 1"/>
    <property type="match status" value="1"/>
</dbReference>
<evidence type="ECO:0000256" key="7">
    <source>
        <dbReference type="RuleBase" id="RU000489"/>
    </source>
</evidence>
<reference evidence="11" key="2">
    <citation type="submission" date="2015-06" db="UniProtKB">
        <authorList>
            <consortium name="EnsemblMetazoa"/>
        </authorList>
    </citation>
    <scope>IDENTIFICATION</scope>
</reference>
<evidence type="ECO:0000256" key="4">
    <source>
        <dbReference type="ARBA" id="ARBA00022801"/>
    </source>
</evidence>
<dbReference type="SUPFAM" id="SSF57625">
    <property type="entry name" value="Invertebrate chitin-binding proteins"/>
    <property type="match status" value="2"/>
</dbReference>
<reference evidence="12" key="1">
    <citation type="submission" date="2013-02" db="EMBL/GenBank/DDBJ databases">
        <authorList>
            <person name="Hughes D."/>
        </authorList>
    </citation>
    <scope>NUCLEOTIDE SEQUENCE</scope>
    <source>
        <strain>Durham</strain>
        <strain evidence="12">NC isolate 2 -- Noor lab</strain>
    </source>
</reference>
<dbReference type="PANTHER" id="PTHR11177:SF360">
    <property type="entry name" value="CHITINASE 4-RELATED"/>
    <property type="match status" value="1"/>
</dbReference>
<dbReference type="Pfam" id="PF00704">
    <property type="entry name" value="Glyco_hydro_18"/>
    <property type="match status" value="1"/>
</dbReference>
<organism evidence="11 12">
    <name type="scientific">Megaselia scalaris</name>
    <name type="common">Humpbacked fly</name>
    <name type="synonym">Phora scalaris</name>
    <dbReference type="NCBI Taxonomy" id="36166"/>
    <lineage>
        <taxon>Eukaryota</taxon>
        <taxon>Metazoa</taxon>
        <taxon>Ecdysozoa</taxon>
        <taxon>Arthropoda</taxon>
        <taxon>Hexapoda</taxon>
        <taxon>Insecta</taxon>
        <taxon>Pterygota</taxon>
        <taxon>Neoptera</taxon>
        <taxon>Endopterygota</taxon>
        <taxon>Diptera</taxon>
        <taxon>Brachycera</taxon>
        <taxon>Muscomorpha</taxon>
        <taxon>Platypezoidea</taxon>
        <taxon>Phoridae</taxon>
        <taxon>Megaseliini</taxon>
        <taxon>Megaselia</taxon>
    </lineage>
</organism>
<name>T1GUD7_MEGSC</name>
<dbReference type="STRING" id="36166.T1GUD7"/>
<dbReference type="PROSITE" id="PS51910">
    <property type="entry name" value="GH18_2"/>
    <property type="match status" value="1"/>
</dbReference>
<feature type="domain" description="Chitin-binding type-2" evidence="9">
    <location>
        <begin position="553"/>
        <end position="607"/>
    </location>
</feature>
<evidence type="ECO:0000313" key="12">
    <source>
        <dbReference type="Proteomes" id="UP000015102"/>
    </source>
</evidence>
<dbReference type="SMART" id="SM00494">
    <property type="entry name" value="ChtBD2"/>
    <property type="match status" value="2"/>
</dbReference>
<feature type="compositionally biased region" description="Low complexity" evidence="8">
    <location>
        <begin position="416"/>
        <end position="460"/>
    </location>
</feature>
<dbReference type="InterPro" id="IPR036508">
    <property type="entry name" value="Chitin-bd_dom_sf"/>
</dbReference>
<evidence type="ECO:0000313" key="11">
    <source>
        <dbReference type="EnsemblMetazoa" id="MESCA007347-PA"/>
    </source>
</evidence>
<dbReference type="GO" id="GO:0006032">
    <property type="term" value="P:chitin catabolic process"/>
    <property type="evidence" value="ECO:0007669"/>
    <property type="project" value="UniProtKB-ARBA"/>
</dbReference>
<keyword evidence="6 7" id="KW-0326">Glycosidase</keyword>
<dbReference type="SUPFAM" id="SSF51445">
    <property type="entry name" value="(Trans)glycosidases"/>
    <property type="match status" value="1"/>
</dbReference>
<feature type="domain" description="GH18" evidence="10">
    <location>
        <begin position="18"/>
        <end position="359"/>
    </location>
</feature>
<dbReference type="Gene3D" id="2.170.140.10">
    <property type="entry name" value="Chitin binding domain"/>
    <property type="match status" value="2"/>
</dbReference>
<evidence type="ECO:0000256" key="3">
    <source>
        <dbReference type="ARBA" id="ARBA00022729"/>
    </source>
</evidence>
<feature type="region of interest" description="Disordered" evidence="8">
    <location>
        <begin position="416"/>
        <end position="462"/>
    </location>
</feature>
<dbReference type="InterPro" id="IPR001579">
    <property type="entry name" value="Glyco_hydro_18_chit_AS"/>
</dbReference>
<dbReference type="PROSITE" id="PS01095">
    <property type="entry name" value="GH18_1"/>
    <property type="match status" value="1"/>
</dbReference>
<evidence type="ECO:0000256" key="1">
    <source>
        <dbReference type="ARBA" id="ARBA00009121"/>
    </source>
</evidence>
<dbReference type="EnsemblMetazoa" id="MESCA007347-RA">
    <property type="protein sequence ID" value="MESCA007347-PA"/>
    <property type="gene ID" value="MESCA007347"/>
</dbReference>
<dbReference type="PANTHER" id="PTHR11177">
    <property type="entry name" value="CHITINASE"/>
    <property type="match status" value="1"/>
</dbReference>
<dbReference type="EMBL" id="CAQQ02196149">
    <property type="status" value="NOT_ANNOTATED_CDS"/>
    <property type="molecule type" value="Genomic_DNA"/>
</dbReference>
<dbReference type="InterPro" id="IPR001223">
    <property type="entry name" value="Glyco_hydro18_cat"/>
</dbReference>
<feature type="domain" description="Chitin-binding type-2" evidence="9">
    <location>
        <begin position="476"/>
        <end position="524"/>
    </location>
</feature>
<keyword evidence="2" id="KW-0147">Chitin-binding</keyword>
<dbReference type="Proteomes" id="UP000015102">
    <property type="component" value="Unassembled WGS sequence"/>
</dbReference>
<evidence type="ECO:0000256" key="5">
    <source>
        <dbReference type="ARBA" id="ARBA00023157"/>
    </source>
</evidence>
<dbReference type="GO" id="GO:0004568">
    <property type="term" value="F:chitinase activity"/>
    <property type="evidence" value="ECO:0007669"/>
    <property type="project" value="UniProtKB-ARBA"/>
</dbReference>
<dbReference type="InterPro" id="IPR002557">
    <property type="entry name" value="Chitin-bd_dom"/>
</dbReference>
<dbReference type="Gene3D" id="3.10.50.10">
    <property type="match status" value="1"/>
</dbReference>
<dbReference type="CDD" id="cd02872">
    <property type="entry name" value="GH18_chitolectin_chitotriosidase"/>
    <property type="match status" value="1"/>
</dbReference>
<dbReference type="OMA" id="YYICANS"/>
<sequence length="607" mass="67978">MKNFTIIFLGILTLTEGSIILCYYGSWSSYRSGDGKFSTDNIDPFLCTHLVYAFFGLSPNGSIQSLDSYLDFTLGLENLAAVGGWNQGSGLYSTVAASPTLRKNFIDSSIAFLENYGFDGIDLDWEYPAQRDSVNPSSDKANFVTWLQEIKDAFQSYGYMLTIAVAAAESSASLSYNIPEISEQVDYISLMTYDLHGSWNWLTGINAPLYSTDGFNVDACVTYWLQQGAPPSKLLLGVPFYGRTFTLENEANNGIGVPTLGPGNAGEYTKESGFLAYYEICTGSWNHVWSNEQSVPYAYSGNQWVGYDNPESIRLKVEYMSSKGLAGIMIWSIETDDFLGKCGSVNPLLNVINDDFFNGFNYNDNINFNSFNNFYNTYNNNSCNFHLNNNSYNYHFNNNYSCNYNYHSVNNYSATTTTTPSTTPATTTTTPSTTPATTTTTPSTTQTTTTLSTSTTTKEPSTTKKVVTPANVNYTRIDCDALGEGFYRDPYDWSLFYKCEDGQQFYFLCQTGMLFDDVNKVCDYYYLVDPSLPITTISSQETTNTPRIIPFVDIGCGTLPEGFYRDPDDCSIYRVCTKGEQYDFYCQEGLYFDTKKEVCNFDYIVDC</sequence>
<dbReference type="GO" id="GO:0005576">
    <property type="term" value="C:extracellular region"/>
    <property type="evidence" value="ECO:0007669"/>
    <property type="project" value="InterPro"/>
</dbReference>
<dbReference type="InterPro" id="IPR011583">
    <property type="entry name" value="Chitinase_II/V-like_cat"/>
</dbReference>
<keyword evidence="4 7" id="KW-0378">Hydrolase</keyword>
<dbReference type="InterPro" id="IPR050314">
    <property type="entry name" value="Glycosyl_Hydrlase_18"/>
</dbReference>
<proteinExistence type="inferred from homology"/>
<dbReference type="HOGENOM" id="CLU_002833_3_1_1"/>
<evidence type="ECO:0000256" key="6">
    <source>
        <dbReference type="ARBA" id="ARBA00023295"/>
    </source>
</evidence>
<keyword evidence="12" id="KW-1185">Reference proteome</keyword>
<evidence type="ECO:0000259" key="9">
    <source>
        <dbReference type="PROSITE" id="PS50940"/>
    </source>
</evidence>
<accession>T1GUD7</accession>
<dbReference type="Pfam" id="PF01607">
    <property type="entry name" value="CBM_14"/>
    <property type="match status" value="2"/>
</dbReference>
<dbReference type="InterPro" id="IPR017853">
    <property type="entry name" value="GH"/>
</dbReference>
<dbReference type="InterPro" id="IPR029070">
    <property type="entry name" value="Chitinase_insertion_sf"/>
</dbReference>
<protein>
    <recommendedName>
        <fullName evidence="13">Chitinase</fullName>
    </recommendedName>
</protein>
<dbReference type="AlphaFoldDB" id="T1GUD7"/>
<dbReference type="Gene3D" id="3.20.20.80">
    <property type="entry name" value="Glycosidases"/>
    <property type="match status" value="1"/>
</dbReference>
<dbReference type="SMART" id="SM00636">
    <property type="entry name" value="Glyco_18"/>
    <property type="match status" value="1"/>
</dbReference>
<evidence type="ECO:0000256" key="2">
    <source>
        <dbReference type="ARBA" id="ARBA00022669"/>
    </source>
</evidence>
<comment type="similarity">
    <text evidence="1">Belongs to the glycosyl hydrolase 18 family. Chitinase class II subfamily.</text>
</comment>
<keyword evidence="5" id="KW-1015">Disulfide bond</keyword>
<keyword evidence="3" id="KW-0732">Signal</keyword>
<dbReference type="PROSITE" id="PS50940">
    <property type="entry name" value="CHIT_BIND_II"/>
    <property type="match status" value="2"/>
</dbReference>
<evidence type="ECO:0000259" key="10">
    <source>
        <dbReference type="PROSITE" id="PS51910"/>
    </source>
</evidence>
<dbReference type="SUPFAM" id="SSF54556">
    <property type="entry name" value="Chitinase insertion domain"/>
    <property type="match status" value="1"/>
</dbReference>
<dbReference type="GO" id="GO:0008061">
    <property type="term" value="F:chitin binding"/>
    <property type="evidence" value="ECO:0007669"/>
    <property type="project" value="UniProtKB-KW"/>
</dbReference>
<evidence type="ECO:0008006" key="13">
    <source>
        <dbReference type="Google" id="ProtNLM"/>
    </source>
</evidence>
<dbReference type="GO" id="GO:0005975">
    <property type="term" value="P:carbohydrate metabolic process"/>
    <property type="evidence" value="ECO:0007669"/>
    <property type="project" value="InterPro"/>
</dbReference>